<dbReference type="RefSeq" id="WP_205016879.1">
    <property type="nucleotide sequence ID" value="NZ_JAFBEI010000013.1"/>
</dbReference>
<dbReference type="InterPro" id="IPR001451">
    <property type="entry name" value="Hexapep"/>
</dbReference>
<dbReference type="InterPro" id="IPR011004">
    <property type="entry name" value="Trimer_LpxA-like_sf"/>
</dbReference>
<dbReference type="SUPFAM" id="SSF51161">
    <property type="entry name" value="Trimeric LpxA-like enzymes"/>
    <property type="match status" value="1"/>
</dbReference>
<organism evidence="1 2">
    <name type="scientific">Streptococcus saliviloxodontae</name>
    <dbReference type="NCBI Taxonomy" id="1349416"/>
    <lineage>
        <taxon>Bacteria</taxon>
        <taxon>Bacillati</taxon>
        <taxon>Bacillota</taxon>
        <taxon>Bacilli</taxon>
        <taxon>Lactobacillales</taxon>
        <taxon>Streptococcaceae</taxon>
        <taxon>Streptococcus</taxon>
    </lineage>
</organism>
<dbReference type="Pfam" id="PF14602">
    <property type="entry name" value="Hexapep_2"/>
    <property type="match status" value="1"/>
</dbReference>
<dbReference type="Pfam" id="PF00132">
    <property type="entry name" value="Hexapep"/>
    <property type="match status" value="1"/>
</dbReference>
<gene>
    <name evidence="1" type="ORF">JOC31_000795</name>
</gene>
<evidence type="ECO:0000313" key="2">
    <source>
        <dbReference type="Proteomes" id="UP000809081"/>
    </source>
</evidence>
<dbReference type="EMBL" id="JAFBEI010000013">
    <property type="protein sequence ID" value="MBM7635976.1"/>
    <property type="molecule type" value="Genomic_DNA"/>
</dbReference>
<proteinExistence type="predicted"/>
<name>A0ABS2PM10_9STRE</name>
<dbReference type="PANTHER" id="PTHR23416">
    <property type="entry name" value="SIALIC ACID SYNTHASE-RELATED"/>
    <property type="match status" value="1"/>
</dbReference>
<evidence type="ECO:0000313" key="1">
    <source>
        <dbReference type="EMBL" id="MBM7635976.1"/>
    </source>
</evidence>
<reference evidence="1 2" key="1">
    <citation type="submission" date="2021-01" db="EMBL/GenBank/DDBJ databases">
        <title>Genomic Encyclopedia of Type Strains, Phase IV (KMG-IV): sequencing the most valuable type-strain genomes for metagenomic binning, comparative biology and taxonomic classification.</title>
        <authorList>
            <person name="Goeker M."/>
        </authorList>
    </citation>
    <scope>NUCLEOTIDE SEQUENCE [LARGE SCALE GENOMIC DNA]</scope>
    <source>
        <strain evidence="1 2">DSM 27513</strain>
    </source>
</reference>
<comment type="caution">
    <text evidence="1">The sequence shown here is derived from an EMBL/GenBank/DDBJ whole genome shotgun (WGS) entry which is preliminary data.</text>
</comment>
<sequence length="171" mass="19605">MAHGHILLYYRYKNKWDRMLWKLLYKKRVVLGEGTIWRNRVVIHAMDHGRVSIGKNCFLNYGSTIFAKESVSIGDDTIMGENVKIYDHNHRFNLEAQLIREQGDITSPVKIGRNCWISSNVMILKGVTVGDNVVIGANCVITEDIPSDHIVRLDSSNYVMEKIRKVRGNDS</sequence>
<dbReference type="InterPro" id="IPR051159">
    <property type="entry name" value="Hexapeptide_acetyltransf"/>
</dbReference>
<protein>
    <submittedName>
        <fullName evidence="1">Acetyltransferase-like isoleucine patch superfamily enzyme</fullName>
    </submittedName>
</protein>
<keyword evidence="2" id="KW-1185">Reference proteome</keyword>
<dbReference type="CDD" id="cd04647">
    <property type="entry name" value="LbH_MAT_like"/>
    <property type="match status" value="1"/>
</dbReference>
<dbReference type="Proteomes" id="UP000809081">
    <property type="component" value="Unassembled WGS sequence"/>
</dbReference>
<accession>A0ABS2PM10</accession>
<dbReference type="Gene3D" id="2.160.10.10">
    <property type="entry name" value="Hexapeptide repeat proteins"/>
    <property type="match status" value="1"/>
</dbReference>